<dbReference type="GO" id="GO:0071949">
    <property type="term" value="F:FAD binding"/>
    <property type="evidence" value="ECO:0007669"/>
    <property type="project" value="InterPro"/>
</dbReference>
<dbReference type="PANTHER" id="PTHR46865">
    <property type="entry name" value="OXIDOREDUCTASE-RELATED"/>
    <property type="match status" value="1"/>
</dbReference>
<evidence type="ECO:0000259" key="4">
    <source>
        <dbReference type="Pfam" id="PF01494"/>
    </source>
</evidence>
<name>A0A9P4XSS0_CRYP1</name>
<evidence type="ECO:0000313" key="6">
    <source>
        <dbReference type="Proteomes" id="UP000803844"/>
    </source>
</evidence>
<keyword evidence="6" id="KW-1185">Reference proteome</keyword>
<evidence type="ECO:0000256" key="1">
    <source>
        <dbReference type="ARBA" id="ARBA00022630"/>
    </source>
</evidence>
<dbReference type="Pfam" id="PF01494">
    <property type="entry name" value="FAD_binding_3"/>
    <property type="match status" value="1"/>
</dbReference>
<keyword evidence="2" id="KW-0274">FAD</keyword>
<keyword evidence="3" id="KW-0560">Oxidoreductase</keyword>
<dbReference type="RefSeq" id="XP_040771268.1">
    <property type="nucleotide sequence ID" value="XM_040919287.1"/>
</dbReference>
<proteinExistence type="predicted"/>
<keyword evidence="1" id="KW-0285">Flavoprotein</keyword>
<dbReference type="InterPro" id="IPR002938">
    <property type="entry name" value="FAD-bd"/>
</dbReference>
<dbReference type="OrthoDB" id="655030at2759"/>
<evidence type="ECO:0000256" key="2">
    <source>
        <dbReference type="ARBA" id="ARBA00022827"/>
    </source>
</evidence>
<dbReference type="EMBL" id="MU032353">
    <property type="protein sequence ID" value="KAF3760289.1"/>
    <property type="molecule type" value="Genomic_DNA"/>
</dbReference>
<accession>A0A9P4XSS0</accession>
<protein>
    <submittedName>
        <fullName evidence="5">FAD/NAD(P)-binding domain-containing protein</fullName>
    </submittedName>
</protein>
<dbReference type="GO" id="GO:0016491">
    <property type="term" value="F:oxidoreductase activity"/>
    <property type="evidence" value="ECO:0007669"/>
    <property type="project" value="UniProtKB-KW"/>
</dbReference>
<evidence type="ECO:0000313" key="5">
    <source>
        <dbReference type="EMBL" id="KAF3760289.1"/>
    </source>
</evidence>
<sequence length="445" mass="49378">MAPLKVLIVGGGISGPALGYWLSKLDCDITIVERSPDLRASGQQIDIRGQGLTAMRRMGLEPAVREKVVHEHGLKFIDERGNVKALFEANLSGKGRQSFTAEFEIMRGDLVRILYAATKEKCTYIFGTTIEDFEQHGDGVHVKLSNGTEGDFDLLVGADGQNSKTRRKLRGPDQDDAFHDLKLFISYFTVPKTEKDENYARVLLLPRRRLIATRVDNPKTMQVYLGILDPNDELTELEEAMKSGDAKKQKQIYADQFRGAGWEVPRLMEGMLHSTEADDFYSQKVGQVKMSNWAKGRVVLLGDAGYCASPVSGIGTSLGLVGPYVLAGEISRQLNHQQQSGSATSQDHGRAIDVALESYEAVFRPFVTQCQKLRPGVPSMAYADGEWGVWLRQVVLGLISTLRLHKLIERFSSDEFGGGWKLPDYPELKYEYGSTTGAMNGLNHQ</sequence>
<dbReference type="InterPro" id="IPR036188">
    <property type="entry name" value="FAD/NAD-bd_sf"/>
</dbReference>
<comment type="caution">
    <text evidence="5">The sequence shown here is derived from an EMBL/GenBank/DDBJ whole genome shotgun (WGS) entry which is preliminary data.</text>
</comment>
<gene>
    <name evidence="5" type="ORF">M406DRAFT_297033</name>
</gene>
<dbReference type="SUPFAM" id="SSF51905">
    <property type="entry name" value="FAD/NAD(P)-binding domain"/>
    <property type="match status" value="1"/>
</dbReference>
<dbReference type="Proteomes" id="UP000803844">
    <property type="component" value="Unassembled WGS sequence"/>
</dbReference>
<dbReference type="PRINTS" id="PR00420">
    <property type="entry name" value="RNGMNOXGNASE"/>
</dbReference>
<feature type="domain" description="FAD-binding" evidence="4">
    <location>
        <begin position="5"/>
        <end position="335"/>
    </location>
</feature>
<reference evidence="5" key="1">
    <citation type="journal article" date="2020" name="Phytopathology">
        <title>Genome sequence of the chestnut blight fungus Cryphonectria parasitica EP155: A fundamental resource for an archetypical invasive plant pathogen.</title>
        <authorList>
            <person name="Crouch J.A."/>
            <person name="Dawe A."/>
            <person name="Aerts A."/>
            <person name="Barry K."/>
            <person name="Churchill A.C.L."/>
            <person name="Grimwood J."/>
            <person name="Hillman B."/>
            <person name="Milgroom M.G."/>
            <person name="Pangilinan J."/>
            <person name="Smith M."/>
            <person name="Salamov A."/>
            <person name="Schmutz J."/>
            <person name="Yadav J."/>
            <person name="Grigoriev I.V."/>
            <person name="Nuss D."/>
        </authorList>
    </citation>
    <scope>NUCLEOTIDE SEQUENCE</scope>
    <source>
        <strain evidence="5">EP155</strain>
    </source>
</reference>
<dbReference type="GeneID" id="63836416"/>
<dbReference type="Gene3D" id="3.50.50.60">
    <property type="entry name" value="FAD/NAD(P)-binding domain"/>
    <property type="match status" value="1"/>
</dbReference>
<dbReference type="AlphaFoldDB" id="A0A9P4XSS0"/>
<dbReference type="PANTHER" id="PTHR46865:SF7">
    <property type="entry name" value="MONOOXYGENASE, PUTATIVE (AFU_ORTHOLOGUE AFUA_8G07040)-RELATED"/>
    <property type="match status" value="1"/>
</dbReference>
<dbReference type="Gene3D" id="3.30.9.10">
    <property type="entry name" value="D-Amino Acid Oxidase, subunit A, domain 2"/>
    <property type="match status" value="1"/>
</dbReference>
<dbReference type="InterPro" id="IPR051704">
    <property type="entry name" value="FAD_aromatic-hydroxylase"/>
</dbReference>
<evidence type="ECO:0000256" key="3">
    <source>
        <dbReference type="ARBA" id="ARBA00023002"/>
    </source>
</evidence>
<organism evidence="5 6">
    <name type="scientific">Cryphonectria parasitica (strain ATCC 38755 / EP155)</name>
    <dbReference type="NCBI Taxonomy" id="660469"/>
    <lineage>
        <taxon>Eukaryota</taxon>
        <taxon>Fungi</taxon>
        <taxon>Dikarya</taxon>
        <taxon>Ascomycota</taxon>
        <taxon>Pezizomycotina</taxon>
        <taxon>Sordariomycetes</taxon>
        <taxon>Sordariomycetidae</taxon>
        <taxon>Diaporthales</taxon>
        <taxon>Cryphonectriaceae</taxon>
        <taxon>Cryphonectria-Endothia species complex</taxon>
        <taxon>Cryphonectria</taxon>
    </lineage>
</organism>